<evidence type="ECO:0000256" key="1">
    <source>
        <dbReference type="SAM" id="Phobius"/>
    </source>
</evidence>
<feature type="transmembrane region" description="Helical" evidence="1">
    <location>
        <begin position="45"/>
        <end position="64"/>
    </location>
</feature>
<keyword evidence="1" id="KW-0472">Membrane</keyword>
<dbReference type="Proteomes" id="UP000193335">
    <property type="component" value="Unassembled WGS sequence"/>
</dbReference>
<organism evidence="3 5">
    <name type="scientific">Bradyrhizobium japonicum</name>
    <dbReference type="NCBI Taxonomy" id="375"/>
    <lineage>
        <taxon>Bacteria</taxon>
        <taxon>Pseudomonadati</taxon>
        <taxon>Pseudomonadota</taxon>
        <taxon>Alphaproteobacteria</taxon>
        <taxon>Hyphomicrobiales</taxon>
        <taxon>Nitrobacteraceae</taxon>
        <taxon>Bradyrhizobium</taxon>
    </lineage>
</organism>
<sequence>MRSIAFADFLIGLGILFVLEGLMFAASPNWMRKAMKSAIATPDNILRAVGIGSAVAGLVLIWVMRRPI</sequence>
<name>A0A0A3Y4N7_BRAJP</name>
<evidence type="ECO:0000313" key="4">
    <source>
        <dbReference type="EMBL" id="OSJ34486.1"/>
    </source>
</evidence>
<dbReference type="AlphaFoldDB" id="A0A0A3Y4N7"/>
<dbReference type="GeneID" id="93175209"/>
<dbReference type="OrthoDB" id="9815199at2"/>
<dbReference type="STRING" id="375.BKD09_RS13740"/>
<dbReference type="eggNOG" id="COG3242">
    <property type="taxonomic scope" value="Bacteria"/>
</dbReference>
<dbReference type="PANTHER" id="PTHR38602">
    <property type="entry name" value="INNER MEMBRANE PROTEIN-RELATED"/>
    <property type="match status" value="1"/>
</dbReference>
<keyword evidence="1" id="KW-0812">Transmembrane</keyword>
<dbReference type="Proteomes" id="UP000030377">
    <property type="component" value="Unassembled WGS sequence"/>
</dbReference>
<gene>
    <name evidence="2" type="ORF">BKD09_13740</name>
    <name evidence="4" type="ORF">BSZ19_12005</name>
    <name evidence="3" type="ORF">MA20_02305</name>
</gene>
<evidence type="ECO:0000313" key="2">
    <source>
        <dbReference type="EMBL" id="APG09401.1"/>
    </source>
</evidence>
<reference evidence="4 7" key="3">
    <citation type="submission" date="2017-03" db="EMBL/GenBank/DDBJ databases">
        <title>Whole genome sequences of fourteen strains of Bradyrhizobium canariense and one strain of Bradyrhizobium japonicum isolated from Lupinus (Papilionoideae: Genisteae) species in Algeria.</title>
        <authorList>
            <person name="Crovadore J."/>
            <person name="Chekireb D."/>
            <person name="Brachmann A."/>
            <person name="Chablais R."/>
            <person name="Cochard B."/>
            <person name="Lefort F."/>
        </authorList>
    </citation>
    <scope>NUCLEOTIDE SEQUENCE [LARGE SCALE GENOMIC DNA]</scope>
    <source>
        <strain evidence="4 7">UBMA197</strain>
    </source>
</reference>
<dbReference type="Proteomes" id="UP000181962">
    <property type="component" value="Chromosome"/>
</dbReference>
<reference evidence="2 6" key="2">
    <citation type="submission" date="2016-11" db="EMBL/GenBank/DDBJ databases">
        <title>Complete Genome Sequence of Bradyrhizobium sp. strain J5, an isolated from soybean nodule in Hokkaido.</title>
        <authorList>
            <person name="Kanehara K."/>
        </authorList>
    </citation>
    <scope>NUCLEOTIDE SEQUENCE [LARGE SCALE GENOMIC DNA]</scope>
    <source>
        <strain evidence="2 6">J5</strain>
    </source>
</reference>
<evidence type="ECO:0000313" key="6">
    <source>
        <dbReference type="Proteomes" id="UP000181962"/>
    </source>
</evidence>
<dbReference type="EMBL" id="CP017637">
    <property type="protein sequence ID" value="APG09401.1"/>
    <property type="molecule type" value="Genomic_DNA"/>
</dbReference>
<protein>
    <submittedName>
        <fullName evidence="3">Membrane protein</fullName>
    </submittedName>
</protein>
<reference evidence="3 5" key="1">
    <citation type="submission" date="2014-09" db="EMBL/GenBank/DDBJ databases">
        <title>Draft genome of Bradyrhizobium japonicum Is-34.</title>
        <authorList>
            <person name="Tsurumaru H."/>
            <person name="Yamakawa T."/>
            <person name="Hashimoto S."/>
            <person name="Okizaki K."/>
            <person name="Kanesaki Y."/>
            <person name="Yoshikawa H."/>
            <person name="Yajima S."/>
        </authorList>
    </citation>
    <scope>NUCLEOTIDE SEQUENCE [LARGE SCALE GENOMIC DNA]</scope>
    <source>
        <strain evidence="3 5">Is-34</strain>
    </source>
</reference>
<dbReference type="EMBL" id="NAFL01000231">
    <property type="protein sequence ID" value="OSJ34486.1"/>
    <property type="molecule type" value="Genomic_DNA"/>
</dbReference>
<dbReference type="PANTHER" id="PTHR38602:SF1">
    <property type="entry name" value="INNER MEMBRANE PROTEIN"/>
    <property type="match status" value="1"/>
</dbReference>
<keyword evidence="1" id="KW-1133">Transmembrane helix</keyword>
<evidence type="ECO:0000313" key="7">
    <source>
        <dbReference type="Proteomes" id="UP000193335"/>
    </source>
</evidence>
<evidence type="ECO:0000313" key="3">
    <source>
        <dbReference type="EMBL" id="KGT81595.1"/>
    </source>
</evidence>
<dbReference type="InterPro" id="IPR019201">
    <property type="entry name" value="DUF2065"/>
</dbReference>
<dbReference type="EMBL" id="JRPN01000001">
    <property type="protein sequence ID" value="KGT81595.1"/>
    <property type="molecule type" value="Genomic_DNA"/>
</dbReference>
<proteinExistence type="predicted"/>
<evidence type="ECO:0000313" key="5">
    <source>
        <dbReference type="Proteomes" id="UP000030377"/>
    </source>
</evidence>
<dbReference type="RefSeq" id="WP_025038031.1">
    <property type="nucleotide sequence ID" value="NZ_CP017637.1"/>
</dbReference>
<accession>A0A0A3Y4N7</accession>
<dbReference type="Pfam" id="PF09838">
    <property type="entry name" value="DUF2065"/>
    <property type="match status" value="1"/>
</dbReference>
<feature type="transmembrane region" description="Helical" evidence="1">
    <location>
        <begin position="7"/>
        <end position="25"/>
    </location>
</feature>